<feature type="compositionally biased region" description="Polar residues" evidence="1">
    <location>
        <begin position="49"/>
        <end position="58"/>
    </location>
</feature>
<dbReference type="OrthoDB" id="407410at2759"/>
<gene>
    <name evidence="2" type="ORF">BJ554DRAFT_7997</name>
</gene>
<keyword evidence="3" id="KW-1185">Reference proteome</keyword>
<evidence type="ECO:0000313" key="2">
    <source>
        <dbReference type="EMBL" id="KAG5460011.1"/>
    </source>
</evidence>
<feature type="compositionally biased region" description="Basic and acidic residues" evidence="1">
    <location>
        <begin position="257"/>
        <end position="270"/>
    </location>
</feature>
<accession>A0A8H8DJ05</accession>
<sequence length="287" mass="32859">KKKRKKTVHTHPQYEKERKKERKKEKKEKKKGKKERKERRKRERKPGETLSSGSNWGENSPPVRAPFLVVGRRRSLSSLRAMSAPRTWLHQKLAKEREKEKEKAREKELRENERDQRERERERDRDRDRDRDREKELPRERERERDKAAERAAKEQRDEEREEGFLLPSFNNPSGLVTAQSLSTIPPTYDNPVMTRPGTISSGAPLAAGGLLTPAAGAPTAHAAGPAPAGTSLPPRPTKLSHMDLLDTSITGSTDLSGEKKPRIDHHRMPDSSILESKYVLGRKLGQ</sequence>
<evidence type="ECO:0000313" key="3">
    <source>
        <dbReference type="Proteomes" id="UP000673691"/>
    </source>
</evidence>
<dbReference type="AlphaFoldDB" id="A0A8H8DJ05"/>
<proteinExistence type="predicted"/>
<feature type="compositionally biased region" description="Basic and acidic residues" evidence="1">
    <location>
        <begin position="93"/>
        <end position="159"/>
    </location>
</feature>
<name>A0A8H8DJ05_9FUNG</name>
<comment type="caution">
    <text evidence="2">The sequence shown here is derived from an EMBL/GenBank/DDBJ whole genome shotgun (WGS) entry which is preliminary data.</text>
</comment>
<feature type="region of interest" description="Disordered" evidence="1">
    <location>
        <begin position="216"/>
        <end position="271"/>
    </location>
</feature>
<evidence type="ECO:0000256" key="1">
    <source>
        <dbReference type="SAM" id="MobiDB-lite"/>
    </source>
</evidence>
<protein>
    <submittedName>
        <fullName evidence="2">Uncharacterized protein</fullName>
    </submittedName>
</protein>
<organism evidence="2 3">
    <name type="scientific">Olpidium bornovanus</name>
    <dbReference type="NCBI Taxonomy" id="278681"/>
    <lineage>
        <taxon>Eukaryota</taxon>
        <taxon>Fungi</taxon>
        <taxon>Fungi incertae sedis</taxon>
        <taxon>Olpidiomycota</taxon>
        <taxon>Olpidiomycotina</taxon>
        <taxon>Olpidiomycetes</taxon>
        <taxon>Olpidiales</taxon>
        <taxon>Olpidiaceae</taxon>
        <taxon>Olpidium</taxon>
    </lineage>
</organism>
<feature type="region of interest" description="Disordered" evidence="1">
    <location>
        <begin position="77"/>
        <end position="183"/>
    </location>
</feature>
<reference evidence="2 3" key="1">
    <citation type="journal article" name="Sci. Rep.">
        <title>Genome-scale phylogenetic analyses confirm Olpidium as the closest living zoosporic fungus to the non-flagellated, terrestrial fungi.</title>
        <authorList>
            <person name="Chang Y."/>
            <person name="Rochon D."/>
            <person name="Sekimoto S."/>
            <person name="Wang Y."/>
            <person name="Chovatia M."/>
            <person name="Sandor L."/>
            <person name="Salamov A."/>
            <person name="Grigoriev I.V."/>
            <person name="Stajich J.E."/>
            <person name="Spatafora J.W."/>
        </authorList>
    </citation>
    <scope>NUCLEOTIDE SEQUENCE [LARGE SCALE GENOMIC DNA]</scope>
    <source>
        <strain evidence="2">S191</strain>
    </source>
</reference>
<feature type="compositionally biased region" description="Polar residues" evidence="1">
    <location>
        <begin position="169"/>
        <end position="183"/>
    </location>
</feature>
<feature type="compositionally biased region" description="Low complexity" evidence="1">
    <location>
        <begin position="216"/>
        <end position="231"/>
    </location>
</feature>
<feature type="region of interest" description="Disordered" evidence="1">
    <location>
        <begin position="1"/>
        <end position="64"/>
    </location>
</feature>
<dbReference type="EMBL" id="JAEFCI010005923">
    <property type="protein sequence ID" value="KAG5460011.1"/>
    <property type="molecule type" value="Genomic_DNA"/>
</dbReference>
<feature type="non-terminal residue" evidence="2">
    <location>
        <position position="1"/>
    </location>
</feature>
<dbReference type="Proteomes" id="UP000673691">
    <property type="component" value="Unassembled WGS sequence"/>
</dbReference>
<feature type="compositionally biased region" description="Basic residues" evidence="1">
    <location>
        <begin position="19"/>
        <end position="44"/>
    </location>
</feature>